<comment type="catalytic activity">
    <reaction evidence="1">
        <text>Hydrolysis of terminal non-reducing N-acetyl-D-hexosamine residues in N-acetyl-beta-D-hexosaminides.</text>
        <dbReference type="EC" id="3.2.1.52"/>
    </reaction>
</comment>
<feature type="domain" description="Beta-hexosaminidase bacterial type N-terminal" evidence="8">
    <location>
        <begin position="14"/>
        <end position="120"/>
    </location>
</feature>
<dbReference type="CDD" id="cd06563">
    <property type="entry name" value="GH20_chitobiase-like"/>
    <property type="match status" value="1"/>
</dbReference>
<dbReference type="InterPro" id="IPR015882">
    <property type="entry name" value="HEX_bac_N"/>
</dbReference>
<keyword evidence="10" id="KW-1185">Reference proteome</keyword>
<comment type="similarity">
    <text evidence="2">Belongs to the glycosyl hydrolase 20 family.</text>
</comment>
<evidence type="ECO:0000256" key="1">
    <source>
        <dbReference type="ARBA" id="ARBA00001231"/>
    </source>
</evidence>
<accession>A0ABW7C3S2</accession>
<keyword evidence="4" id="KW-0378">Hydrolase</keyword>
<evidence type="ECO:0000313" key="10">
    <source>
        <dbReference type="Proteomes" id="UP001604282"/>
    </source>
</evidence>
<feature type="domain" description="Glycoside hydrolase family 20 catalytic" evidence="7">
    <location>
        <begin position="172"/>
        <end position="516"/>
    </location>
</feature>
<dbReference type="InterPro" id="IPR015883">
    <property type="entry name" value="Glyco_hydro_20_cat"/>
</dbReference>
<feature type="region of interest" description="Disordered" evidence="6">
    <location>
        <begin position="118"/>
        <end position="154"/>
    </location>
</feature>
<dbReference type="PANTHER" id="PTHR22600">
    <property type="entry name" value="BETA-HEXOSAMINIDASE"/>
    <property type="match status" value="1"/>
</dbReference>
<reference evidence="9 10" key="1">
    <citation type="submission" date="2024-10" db="EMBL/GenBank/DDBJ databases">
        <title>The Natural Products Discovery Center: Release of the First 8490 Sequenced Strains for Exploring Actinobacteria Biosynthetic Diversity.</title>
        <authorList>
            <person name="Kalkreuter E."/>
            <person name="Kautsar S.A."/>
            <person name="Yang D."/>
            <person name="Bader C.D."/>
            <person name="Teijaro C.N."/>
            <person name="Fluegel L."/>
            <person name="Davis C.M."/>
            <person name="Simpson J.R."/>
            <person name="Lauterbach L."/>
            <person name="Steele A.D."/>
            <person name="Gui C."/>
            <person name="Meng S."/>
            <person name="Li G."/>
            <person name="Viehrig K."/>
            <person name="Ye F."/>
            <person name="Su P."/>
            <person name="Kiefer A.F."/>
            <person name="Nichols A."/>
            <person name="Cepeda A.J."/>
            <person name="Yan W."/>
            <person name="Fan B."/>
            <person name="Jiang Y."/>
            <person name="Adhikari A."/>
            <person name="Zheng C.-J."/>
            <person name="Schuster L."/>
            <person name="Cowan T.M."/>
            <person name="Smanski M.J."/>
            <person name="Chevrette M.G."/>
            <person name="De Carvalho L.P.S."/>
            <person name="Shen B."/>
        </authorList>
    </citation>
    <scope>NUCLEOTIDE SEQUENCE [LARGE SCALE GENOMIC DNA]</scope>
    <source>
        <strain evidence="9 10">NPDC048229</strain>
    </source>
</reference>
<proteinExistence type="inferred from homology"/>
<sequence length="553" mass="59619">MDLPRPARHRPDLTLVPRPGRLSPRPGRFRLDATTRLRVAPGAEQAADLLRGYLTPATGLRLEHAEDGTFVLALDPALTGLGEEGYGLTVAAHGVLLRAARPTGLLRGVQTVRQLLPPEALTAPTGRDTGPYGSGPYGSGPYDTGSTGSAPYAVPPHRVELPGVEITDVPAHPWRGMLLDVARHFQPVSYLHRFVDLLALHKLNVLQLHLTDDQGWRMPVEAYPRLTGTGGRRAQSMVGPAGSTRFDGRAHGGAYTRAELAGLVAHAAARGVTVVPEISVPGHVRSALAAYPELGNAPDRRLDVWTEWGVCPTVLGVGDHVLDFFRTVLDEVMDLFPAPYVHLGGDEVPTGEWESSPAAIARAAREGLSGPRELHGWFMARMADHVAGAGRRPVAWAEDGATLPLSCTVMSWRTPEHAWAAARRGHDVIHADHRRTYFDYARASGPEEPAAQPGHTTDLRSVYGVDLLPPPDEPGLAGRVLGVQGQLWTEFVPTPAHIEYLTYPRLCALAERAWTASGDWRDFRDRLDGHGARLTALGVPHDALPARTAPAPA</sequence>
<dbReference type="SUPFAM" id="SSF55545">
    <property type="entry name" value="beta-N-acetylhexosaminidase-like domain"/>
    <property type="match status" value="1"/>
</dbReference>
<dbReference type="RefSeq" id="WP_392884965.1">
    <property type="nucleotide sequence ID" value="NZ_JBICZW010000048.1"/>
</dbReference>
<dbReference type="PRINTS" id="PR00738">
    <property type="entry name" value="GLHYDRLASE20"/>
</dbReference>
<name>A0ABW7C3S2_9ACTN</name>
<feature type="region of interest" description="Disordered" evidence="6">
    <location>
        <begin position="1"/>
        <end position="24"/>
    </location>
</feature>
<dbReference type="Pfam" id="PF02838">
    <property type="entry name" value="Glyco_hydro_20b"/>
    <property type="match status" value="1"/>
</dbReference>
<dbReference type="SUPFAM" id="SSF51445">
    <property type="entry name" value="(Trans)glycosidases"/>
    <property type="match status" value="1"/>
</dbReference>
<evidence type="ECO:0000256" key="6">
    <source>
        <dbReference type="SAM" id="MobiDB-lite"/>
    </source>
</evidence>
<dbReference type="Pfam" id="PF00728">
    <property type="entry name" value="Glyco_hydro_20"/>
    <property type="match status" value="1"/>
</dbReference>
<dbReference type="PANTHER" id="PTHR22600:SF57">
    <property type="entry name" value="BETA-N-ACETYLHEXOSAMINIDASE"/>
    <property type="match status" value="1"/>
</dbReference>
<evidence type="ECO:0000256" key="4">
    <source>
        <dbReference type="ARBA" id="ARBA00022801"/>
    </source>
</evidence>
<organism evidence="9 10">
    <name type="scientific">Streptomyces omiyaensis</name>
    <dbReference type="NCBI Taxonomy" id="68247"/>
    <lineage>
        <taxon>Bacteria</taxon>
        <taxon>Bacillati</taxon>
        <taxon>Actinomycetota</taxon>
        <taxon>Actinomycetes</taxon>
        <taxon>Kitasatosporales</taxon>
        <taxon>Streptomycetaceae</taxon>
        <taxon>Streptomyces</taxon>
    </lineage>
</organism>
<evidence type="ECO:0000256" key="5">
    <source>
        <dbReference type="ARBA" id="ARBA00023295"/>
    </source>
</evidence>
<dbReference type="EMBL" id="JBICZW010000048">
    <property type="protein sequence ID" value="MFG3194337.1"/>
    <property type="molecule type" value="Genomic_DNA"/>
</dbReference>
<comment type="caution">
    <text evidence="9">The sequence shown here is derived from an EMBL/GenBank/DDBJ whole genome shotgun (WGS) entry which is preliminary data.</text>
</comment>
<dbReference type="EC" id="3.2.1.52" evidence="3"/>
<dbReference type="Proteomes" id="UP001604282">
    <property type="component" value="Unassembled WGS sequence"/>
</dbReference>
<keyword evidence="5" id="KW-0326">Glycosidase</keyword>
<evidence type="ECO:0000313" key="9">
    <source>
        <dbReference type="EMBL" id="MFG3194337.1"/>
    </source>
</evidence>
<dbReference type="InterPro" id="IPR029018">
    <property type="entry name" value="Hex-like_dom2"/>
</dbReference>
<dbReference type="Gene3D" id="3.30.379.10">
    <property type="entry name" value="Chitobiase/beta-hexosaminidase domain 2-like"/>
    <property type="match status" value="2"/>
</dbReference>
<protein>
    <recommendedName>
        <fullName evidence="3">beta-N-acetylhexosaminidase</fullName>
        <ecNumber evidence="3">3.2.1.52</ecNumber>
    </recommendedName>
</protein>
<evidence type="ECO:0000256" key="3">
    <source>
        <dbReference type="ARBA" id="ARBA00012663"/>
    </source>
</evidence>
<evidence type="ECO:0000259" key="7">
    <source>
        <dbReference type="Pfam" id="PF00728"/>
    </source>
</evidence>
<evidence type="ECO:0000259" key="8">
    <source>
        <dbReference type="Pfam" id="PF02838"/>
    </source>
</evidence>
<evidence type="ECO:0000256" key="2">
    <source>
        <dbReference type="ARBA" id="ARBA00006285"/>
    </source>
</evidence>
<gene>
    <name evidence="9" type="ORF">ACGFYS_36110</name>
</gene>
<dbReference type="InterPro" id="IPR025705">
    <property type="entry name" value="Beta_hexosaminidase_sua/sub"/>
</dbReference>
<dbReference type="InterPro" id="IPR017853">
    <property type="entry name" value="GH"/>
</dbReference>
<dbReference type="Gene3D" id="3.20.20.80">
    <property type="entry name" value="Glycosidases"/>
    <property type="match status" value="1"/>
</dbReference>